<name>A0A5A7M7P6_COMTE</name>
<evidence type="ECO:0000256" key="3">
    <source>
        <dbReference type="ARBA" id="ARBA00023235"/>
    </source>
</evidence>
<dbReference type="RefSeq" id="WP_149354692.1">
    <property type="nucleotide sequence ID" value="NZ_BKBW01000001.1"/>
</dbReference>
<dbReference type="EMBL" id="BKBW01000001">
    <property type="protein sequence ID" value="GEQ73827.1"/>
    <property type="molecule type" value="Genomic_DNA"/>
</dbReference>
<dbReference type="InterPro" id="IPR051053">
    <property type="entry name" value="ECH/Chromodomain_protein"/>
</dbReference>
<dbReference type="Proteomes" id="UP000323105">
    <property type="component" value="Unassembled WGS sequence"/>
</dbReference>
<dbReference type="PANTHER" id="PTHR43684">
    <property type="match status" value="1"/>
</dbReference>
<dbReference type="PANTHER" id="PTHR43684:SF1">
    <property type="entry name" value="ENOYL-COA DELTA ISOMERASE 2"/>
    <property type="match status" value="1"/>
</dbReference>
<dbReference type="Pfam" id="PF00378">
    <property type="entry name" value="ECH_1"/>
    <property type="match status" value="1"/>
</dbReference>
<protein>
    <submittedName>
        <fullName evidence="4">Enoyl-CoA hydratase</fullName>
    </submittedName>
</protein>
<evidence type="ECO:0000256" key="2">
    <source>
        <dbReference type="ARBA" id="ARBA00023140"/>
    </source>
</evidence>
<proteinExistence type="predicted"/>
<accession>A0A5A7M7P6</accession>
<organism evidence="4 5">
    <name type="scientific">Comamonas testosteroni</name>
    <name type="common">Pseudomonas testosteroni</name>
    <dbReference type="NCBI Taxonomy" id="285"/>
    <lineage>
        <taxon>Bacteria</taxon>
        <taxon>Pseudomonadati</taxon>
        <taxon>Pseudomonadota</taxon>
        <taxon>Betaproteobacteria</taxon>
        <taxon>Burkholderiales</taxon>
        <taxon>Comamonadaceae</taxon>
        <taxon>Comamonas</taxon>
    </lineage>
</organism>
<dbReference type="GO" id="GO:0004165">
    <property type="term" value="F:delta(3)-delta(2)-enoyl-CoA isomerase activity"/>
    <property type="evidence" value="ECO:0007669"/>
    <property type="project" value="UniProtKB-ARBA"/>
</dbReference>
<dbReference type="Gene3D" id="3.90.226.10">
    <property type="entry name" value="2-enoyl-CoA Hydratase, Chain A, domain 1"/>
    <property type="match status" value="1"/>
</dbReference>
<dbReference type="SUPFAM" id="SSF52096">
    <property type="entry name" value="ClpP/crotonase"/>
    <property type="match status" value="1"/>
</dbReference>
<comment type="subcellular location">
    <subcellularLocation>
        <location evidence="1">Peroxisome</location>
    </subcellularLocation>
</comment>
<keyword evidence="3" id="KW-0413">Isomerase</keyword>
<gene>
    <name evidence="4" type="ORF">CTTA_0832</name>
</gene>
<sequence>MIRSEWKHDVLELTIDRVDKRNALSRSMYNELTHQVEQASANACCAAVILSGAGGMFTAGADIGDFQTKRNHDDSPAIHYIRALMRTDVPFIAAVEGFAIGIGSTMLQHADFVYTTQKTRFRMPFVQLGLCPEAGSSLLLERLVGTRRAREWLLQCKPFDGAEAHAAGFATALTEPGNTLTMARATARDLVRMPRSSLRQSKALLRDMGLKALMQTVDEEVRTFNDLLNTSETQSLFKAFLEKS</sequence>
<dbReference type="InterPro" id="IPR029045">
    <property type="entry name" value="ClpP/crotonase-like_dom_sf"/>
</dbReference>
<comment type="caution">
    <text evidence="4">The sequence shown here is derived from an EMBL/GenBank/DDBJ whole genome shotgun (WGS) entry which is preliminary data.</text>
</comment>
<dbReference type="AlphaFoldDB" id="A0A5A7M7P6"/>
<evidence type="ECO:0000313" key="5">
    <source>
        <dbReference type="Proteomes" id="UP000323105"/>
    </source>
</evidence>
<dbReference type="CDD" id="cd06558">
    <property type="entry name" value="crotonase-like"/>
    <property type="match status" value="1"/>
</dbReference>
<dbReference type="InterPro" id="IPR001753">
    <property type="entry name" value="Enoyl-CoA_hydra/iso"/>
</dbReference>
<evidence type="ECO:0000256" key="1">
    <source>
        <dbReference type="ARBA" id="ARBA00004275"/>
    </source>
</evidence>
<evidence type="ECO:0000313" key="4">
    <source>
        <dbReference type="EMBL" id="GEQ73827.1"/>
    </source>
</evidence>
<reference evidence="4 5" key="1">
    <citation type="journal article" date="2019" name="Microbiol. Resour. Announc.">
        <title>Draft Genome Sequence of Comamonas testosteroni TA441, a Bacterium That Has a Cryptic Phenol Degradation Gene Cluster.</title>
        <authorList>
            <person name="Arai H."/>
            <person name="Ishii M."/>
        </authorList>
    </citation>
    <scope>NUCLEOTIDE SEQUENCE [LARGE SCALE GENOMIC DNA]</scope>
    <source>
        <strain evidence="4 5">TA441</strain>
    </source>
</reference>
<keyword evidence="2" id="KW-0576">Peroxisome</keyword>